<evidence type="ECO:0000313" key="13">
    <source>
        <dbReference type="Proteomes" id="UP000092650"/>
    </source>
</evidence>
<evidence type="ECO:0000259" key="11">
    <source>
        <dbReference type="PROSITE" id="PS50110"/>
    </source>
</evidence>
<dbReference type="Proteomes" id="UP000092650">
    <property type="component" value="Chromosome"/>
</dbReference>
<evidence type="ECO:0000256" key="8">
    <source>
        <dbReference type="ARBA" id="ARBA00023163"/>
    </source>
</evidence>
<evidence type="ECO:0000256" key="6">
    <source>
        <dbReference type="ARBA" id="ARBA00023125"/>
    </source>
</evidence>
<keyword evidence="5 9" id="KW-0805">Transcription regulation</keyword>
<protein>
    <recommendedName>
        <fullName evidence="9">Transcriptional regulatory protein</fullName>
    </recommendedName>
</protein>
<evidence type="ECO:0000256" key="4">
    <source>
        <dbReference type="ARBA" id="ARBA00023012"/>
    </source>
</evidence>
<evidence type="ECO:0000256" key="2">
    <source>
        <dbReference type="ARBA" id="ARBA00022490"/>
    </source>
</evidence>
<dbReference type="InterPro" id="IPR048714">
    <property type="entry name" value="DpiA-like_HTH"/>
</dbReference>
<dbReference type="GO" id="GO:0003677">
    <property type="term" value="F:DNA binding"/>
    <property type="evidence" value="ECO:0007669"/>
    <property type="project" value="UniProtKB-KW"/>
</dbReference>
<keyword evidence="8 9" id="KW-0804">Transcription</keyword>
<proteinExistence type="predicted"/>
<name>A0A1C7E9N3_9BACL</name>
<sequence length="222" mass="25066">MLRVVIAEDDFRVAQVHEKFLAKIEQVELAAKAKDCAETLAAVKQEQPDLVLLDNYMPDGLGIELIDELRKESPETDIILVSAANEREYIETALRKGVKGIILKPAELGQFTATIEKYRKDREKLSSQETIDQEYLDELFGVKAIKKEAPAVKGIDPLTMQKVQKLLAQYEDGVTAEKMGEEMGASRTTARRYLEYLVSTDDCYAELGYGIVGRPERKYFVK</sequence>
<dbReference type="InterPro" id="IPR024187">
    <property type="entry name" value="Sig_transdc_resp-reg_cit/mal"/>
</dbReference>
<dbReference type="Pfam" id="PF00072">
    <property type="entry name" value="Response_reg"/>
    <property type="match status" value="1"/>
</dbReference>
<dbReference type="InterPro" id="IPR011006">
    <property type="entry name" value="CheY-like_superfamily"/>
</dbReference>
<gene>
    <name evidence="12" type="ORF">BBI15_09420</name>
</gene>
<dbReference type="InterPro" id="IPR051271">
    <property type="entry name" value="2C-system_Tx_regulators"/>
</dbReference>
<keyword evidence="4 9" id="KW-0902">Two-component regulatory system</keyword>
<feature type="modified residue" description="4-aspartylphosphate" evidence="10">
    <location>
        <position position="54"/>
    </location>
</feature>
<dbReference type="OrthoDB" id="9759232at2"/>
<dbReference type="SUPFAM" id="SSF52172">
    <property type="entry name" value="CheY-like"/>
    <property type="match status" value="1"/>
</dbReference>
<dbReference type="PIRSF" id="PIRSF006171">
    <property type="entry name" value="RR_citrat_malat"/>
    <property type="match status" value="1"/>
</dbReference>
<dbReference type="STRING" id="1038856.BBI15_09420"/>
<evidence type="ECO:0000256" key="10">
    <source>
        <dbReference type="PROSITE-ProRule" id="PRU00169"/>
    </source>
</evidence>
<keyword evidence="6 9" id="KW-0238">DNA-binding</keyword>
<evidence type="ECO:0000256" key="9">
    <source>
        <dbReference type="PIRNR" id="PIRNR006171"/>
    </source>
</evidence>
<feature type="domain" description="Response regulatory" evidence="11">
    <location>
        <begin position="3"/>
        <end position="119"/>
    </location>
</feature>
<dbReference type="KEGG" id="ppla:BBI15_09420"/>
<dbReference type="PANTHER" id="PTHR45526">
    <property type="entry name" value="TRANSCRIPTIONAL REGULATORY PROTEIN DPIA"/>
    <property type="match status" value="1"/>
</dbReference>
<keyword evidence="13" id="KW-1185">Reference proteome</keyword>
<dbReference type="InterPro" id="IPR001789">
    <property type="entry name" value="Sig_transdc_resp-reg_receiver"/>
</dbReference>
<dbReference type="GO" id="GO:0003700">
    <property type="term" value="F:DNA-binding transcription factor activity"/>
    <property type="evidence" value="ECO:0007669"/>
    <property type="project" value="InterPro"/>
</dbReference>
<accession>A0A1C7E9N3</accession>
<comment type="subcellular location">
    <subcellularLocation>
        <location evidence="1 9">Cytoplasm</location>
    </subcellularLocation>
</comment>
<dbReference type="Gene3D" id="3.40.50.2300">
    <property type="match status" value="1"/>
</dbReference>
<dbReference type="AlphaFoldDB" id="A0A1C7E9N3"/>
<evidence type="ECO:0000256" key="5">
    <source>
        <dbReference type="ARBA" id="ARBA00023015"/>
    </source>
</evidence>
<dbReference type="GO" id="GO:0005737">
    <property type="term" value="C:cytoplasm"/>
    <property type="evidence" value="ECO:0007669"/>
    <property type="project" value="UniProtKB-SubCell"/>
</dbReference>
<dbReference type="PANTHER" id="PTHR45526:SF6">
    <property type="entry name" value="TRANSCRIPTIONAL REGULATORY PROTEIN CITT"/>
    <property type="match status" value="1"/>
</dbReference>
<dbReference type="Pfam" id="PF20714">
    <property type="entry name" value="HTH_64"/>
    <property type="match status" value="1"/>
</dbReference>
<evidence type="ECO:0000256" key="1">
    <source>
        <dbReference type="ARBA" id="ARBA00004496"/>
    </source>
</evidence>
<dbReference type="PROSITE" id="PS50110">
    <property type="entry name" value="RESPONSE_REGULATORY"/>
    <property type="match status" value="1"/>
</dbReference>
<dbReference type="RefSeq" id="WP_068870446.1">
    <property type="nucleotide sequence ID" value="NZ_CP016539.2"/>
</dbReference>
<keyword evidence="2 9" id="KW-0963">Cytoplasm</keyword>
<dbReference type="GO" id="GO:0000156">
    <property type="term" value="F:phosphorelay response regulator activity"/>
    <property type="evidence" value="ECO:0007669"/>
    <property type="project" value="TreeGrafter"/>
</dbReference>
<dbReference type="EMBL" id="CP016539">
    <property type="protein sequence ID" value="ANU20416.1"/>
    <property type="molecule type" value="Genomic_DNA"/>
</dbReference>
<reference evidence="12" key="1">
    <citation type="submission" date="2016-10" db="EMBL/GenBank/DDBJ databases">
        <authorList>
            <person name="See-Too W.S."/>
        </authorList>
    </citation>
    <scope>NUCLEOTIDE SEQUENCE [LARGE SCALE GENOMIC DNA]</scope>
    <source>
        <strain evidence="12">DSM 23997</strain>
    </source>
</reference>
<organism evidence="12 13">
    <name type="scientific">Planococcus plakortidis</name>
    <dbReference type="NCBI Taxonomy" id="1038856"/>
    <lineage>
        <taxon>Bacteria</taxon>
        <taxon>Bacillati</taxon>
        <taxon>Bacillota</taxon>
        <taxon>Bacilli</taxon>
        <taxon>Bacillales</taxon>
        <taxon>Caryophanaceae</taxon>
        <taxon>Planococcus</taxon>
    </lineage>
</organism>
<evidence type="ECO:0000256" key="3">
    <source>
        <dbReference type="ARBA" id="ARBA00022553"/>
    </source>
</evidence>
<evidence type="ECO:0000313" key="12">
    <source>
        <dbReference type="EMBL" id="ANU20416.1"/>
    </source>
</evidence>
<keyword evidence="7 9" id="KW-0010">Activator</keyword>
<evidence type="ECO:0000256" key="7">
    <source>
        <dbReference type="ARBA" id="ARBA00023159"/>
    </source>
</evidence>
<keyword evidence="3 10" id="KW-0597">Phosphoprotein</keyword>
<dbReference type="SMART" id="SM00448">
    <property type="entry name" value="REC"/>
    <property type="match status" value="1"/>
</dbReference>